<feature type="region of interest" description="Disordered" evidence="6">
    <location>
        <begin position="422"/>
        <end position="457"/>
    </location>
</feature>
<dbReference type="Proteomes" id="UP000015102">
    <property type="component" value="Unassembled WGS sequence"/>
</dbReference>
<dbReference type="SMART" id="SM00425">
    <property type="entry name" value="TBOX"/>
    <property type="match status" value="1"/>
</dbReference>
<feature type="compositionally biased region" description="Low complexity" evidence="6">
    <location>
        <begin position="210"/>
        <end position="222"/>
    </location>
</feature>
<keyword evidence="3" id="KW-0804">Transcription</keyword>
<reference evidence="9" key="1">
    <citation type="submission" date="2013-02" db="EMBL/GenBank/DDBJ databases">
        <authorList>
            <person name="Hughes D."/>
        </authorList>
    </citation>
    <scope>NUCLEOTIDE SEQUENCE</scope>
    <source>
        <strain>Durham</strain>
        <strain evidence="9">NC isolate 2 -- Noor lab</strain>
    </source>
</reference>
<comment type="subcellular location">
    <subcellularLocation>
        <location evidence="5">Nucleus</location>
    </subcellularLocation>
</comment>
<feature type="domain" description="T-box" evidence="7">
    <location>
        <begin position="1"/>
        <end position="138"/>
    </location>
</feature>
<name>T1H2G3_MEGSC</name>
<protein>
    <recommendedName>
        <fullName evidence="7">T-box domain-containing protein</fullName>
    </recommendedName>
</protein>
<dbReference type="GO" id="GO:0000978">
    <property type="term" value="F:RNA polymerase II cis-regulatory region sequence-specific DNA binding"/>
    <property type="evidence" value="ECO:0007669"/>
    <property type="project" value="InterPro"/>
</dbReference>
<dbReference type="STRING" id="36166.T1H2G3"/>
<dbReference type="EMBL" id="CAQQ02375098">
    <property type="status" value="NOT_ANNOTATED_CDS"/>
    <property type="molecule type" value="Genomic_DNA"/>
</dbReference>
<sequence>MFPVVKVTASGLEPSAMYEVYLEFVQVDSHRWKYVNGEWVPGGKAEIPPSNPLYRHPESPNFGSHWMKEPISFAKVKLTNKTNGNGQSTHYSTQQSDTPYFMTYEFPETQFIAVTAYQNEEVTSLKIKYNPFAKAFLDAKERPDTMYSHEAHYGWFIAPPGHYATSQSPTASCERYSRTASRSNSRSAPYSTTKPRVVTPSSTPNTTAITPPLSTASALPSSQSGFVPVEPSNSTAVFSYPSNWQSHGQYWSTPPNTNSPIAPNTSPTHSNGSPTNYSNSSPGYTIHHLTPHNQYSSQTNQHLSTATDRFTTTSLWSFFSSPSSLPSNSTSPSHQLYTNVLNPTTTLAYPSTTWHGGAPSAAEYSLYQNTYTYPPEYIPLVSDISAYAQPLEPVEIIKPIDDHSAHHSIYKLEESSVLTLESAPNGNKSVSPKIENISQNTPKENWTPLTPPQSHIQ</sequence>
<feature type="region of interest" description="Disordered" evidence="6">
    <location>
        <begin position="249"/>
        <end position="304"/>
    </location>
</feature>
<dbReference type="InterPro" id="IPR008967">
    <property type="entry name" value="p53-like_TF_DNA-bd_sf"/>
</dbReference>
<keyword evidence="1" id="KW-0805">Transcription regulation</keyword>
<dbReference type="EnsemblMetazoa" id="MESCA010408-RA">
    <property type="protein sequence ID" value="MESCA010408-PA"/>
    <property type="gene ID" value="MESCA010408"/>
</dbReference>
<organism evidence="8 9">
    <name type="scientific">Megaselia scalaris</name>
    <name type="common">Humpbacked fly</name>
    <name type="synonym">Phora scalaris</name>
    <dbReference type="NCBI Taxonomy" id="36166"/>
    <lineage>
        <taxon>Eukaryota</taxon>
        <taxon>Metazoa</taxon>
        <taxon>Ecdysozoa</taxon>
        <taxon>Arthropoda</taxon>
        <taxon>Hexapoda</taxon>
        <taxon>Insecta</taxon>
        <taxon>Pterygota</taxon>
        <taxon>Neoptera</taxon>
        <taxon>Endopterygota</taxon>
        <taxon>Diptera</taxon>
        <taxon>Brachycera</taxon>
        <taxon>Muscomorpha</taxon>
        <taxon>Platypezoidea</taxon>
        <taxon>Phoridae</taxon>
        <taxon>Megaseliini</taxon>
        <taxon>Megaselia</taxon>
    </lineage>
</organism>
<dbReference type="AlphaFoldDB" id="T1H2G3"/>
<evidence type="ECO:0000313" key="9">
    <source>
        <dbReference type="Proteomes" id="UP000015102"/>
    </source>
</evidence>
<dbReference type="InterPro" id="IPR036960">
    <property type="entry name" value="T-box_sf"/>
</dbReference>
<evidence type="ECO:0000256" key="4">
    <source>
        <dbReference type="ARBA" id="ARBA00023242"/>
    </source>
</evidence>
<keyword evidence="2 5" id="KW-0238">DNA-binding</keyword>
<dbReference type="GO" id="GO:0001708">
    <property type="term" value="P:cell fate specification"/>
    <property type="evidence" value="ECO:0007669"/>
    <property type="project" value="TreeGrafter"/>
</dbReference>
<dbReference type="PANTHER" id="PTHR11267">
    <property type="entry name" value="T-BOX PROTEIN-RELATED"/>
    <property type="match status" value="1"/>
</dbReference>
<feature type="compositionally biased region" description="Polar residues" evidence="6">
    <location>
        <begin position="188"/>
        <end position="209"/>
    </location>
</feature>
<evidence type="ECO:0000256" key="2">
    <source>
        <dbReference type="ARBA" id="ARBA00023125"/>
    </source>
</evidence>
<dbReference type="Gene3D" id="2.60.40.820">
    <property type="entry name" value="Transcription factor, T-box"/>
    <property type="match status" value="1"/>
</dbReference>
<dbReference type="GO" id="GO:0045893">
    <property type="term" value="P:positive regulation of DNA-templated transcription"/>
    <property type="evidence" value="ECO:0007669"/>
    <property type="project" value="InterPro"/>
</dbReference>
<dbReference type="GO" id="GO:0005634">
    <property type="term" value="C:nucleus"/>
    <property type="evidence" value="ECO:0007669"/>
    <property type="project" value="UniProtKB-SubCell"/>
</dbReference>
<feature type="compositionally biased region" description="Polar residues" evidence="6">
    <location>
        <begin position="291"/>
        <end position="304"/>
    </location>
</feature>
<dbReference type="GO" id="GO:0003007">
    <property type="term" value="P:heart morphogenesis"/>
    <property type="evidence" value="ECO:0007669"/>
    <property type="project" value="TreeGrafter"/>
</dbReference>
<evidence type="ECO:0000313" key="8">
    <source>
        <dbReference type="EnsemblMetazoa" id="MESCA010408-PA"/>
    </source>
</evidence>
<dbReference type="InterPro" id="IPR046360">
    <property type="entry name" value="T-box_DNA-bd"/>
</dbReference>
<proteinExistence type="predicted"/>
<dbReference type="OMA" id="CERYSRT"/>
<comment type="caution">
    <text evidence="5">Lacks conserved residue(s) required for the propagation of feature annotation.</text>
</comment>
<dbReference type="SUPFAM" id="SSF49417">
    <property type="entry name" value="p53-like transcription factors"/>
    <property type="match status" value="1"/>
</dbReference>
<dbReference type="PANTHER" id="PTHR11267:SF106">
    <property type="entry name" value="T-RELATED PROTEIN"/>
    <property type="match status" value="1"/>
</dbReference>
<evidence type="ECO:0000259" key="7">
    <source>
        <dbReference type="PROSITE" id="PS50252"/>
    </source>
</evidence>
<dbReference type="GO" id="GO:0000785">
    <property type="term" value="C:chromatin"/>
    <property type="evidence" value="ECO:0007669"/>
    <property type="project" value="TreeGrafter"/>
</dbReference>
<dbReference type="HOGENOM" id="CLU_598923_0_0_1"/>
<feature type="compositionally biased region" description="Low complexity" evidence="6">
    <location>
        <begin position="178"/>
        <end position="187"/>
    </location>
</feature>
<dbReference type="GO" id="GO:0001707">
    <property type="term" value="P:mesoderm formation"/>
    <property type="evidence" value="ECO:0007669"/>
    <property type="project" value="TreeGrafter"/>
</dbReference>
<dbReference type="PROSITE" id="PS50252">
    <property type="entry name" value="TBOX_3"/>
    <property type="match status" value="1"/>
</dbReference>
<evidence type="ECO:0000256" key="6">
    <source>
        <dbReference type="SAM" id="MobiDB-lite"/>
    </source>
</evidence>
<keyword evidence="9" id="KW-1185">Reference proteome</keyword>
<accession>T1H2G3</accession>
<evidence type="ECO:0000256" key="3">
    <source>
        <dbReference type="ARBA" id="ARBA00023163"/>
    </source>
</evidence>
<evidence type="ECO:0000256" key="5">
    <source>
        <dbReference type="PROSITE-ProRule" id="PRU00201"/>
    </source>
</evidence>
<dbReference type="Pfam" id="PF00907">
    <property type="entry name" value="T-box"/>
    <property type="match status" value="1"/>
</dbReference>
<feature type="compositionally biased region" description="Polar residues" evidence="6">
    <location>
        <begin position="249"/>
        <end position="283"/>
    </location>
</feature>
<keyword evidence="4 5" id="KW-0539">Nucleus</keyword>
<dbReference type="InterPro" id="IPR001699">
    <property type="entry name" value="TF_T-box"/>
</dbReference>
<feature type="region of interest" description="Disordered" evidence="6">
    <location>
        <begin position="167"/>
        <end position="227"/>
    </location>
</feature>
<dbReference type="GO" id="GO:0000981">
    <property type="term" value="F:DNA-binding transcription factor activity, RNA polymerase II-specific"/>
    <property type="evidence" value="ECO:0007669"/>
    <property type="project" value="TreeGrafter"/>
</dbReference>
<reference evidence="8" key="2">
    <citation type="submission" date="2015-06" db="UniProtKB">
        <authorList>
            <consortium name="EnsemblMetazoa"/>
        </authorList>
    </citation>
    <scope>IDENTIFICATION</scope>
</reference>
<evidence type="ECO:0000256" key="1">
    <source>
        <dbReference type="ARBA" id="ARBA00023015"/>
    </source>
</evidence>
<dbReference type="PRINTS" id="PR00937">
    <property type="entry name" value="TBOX"/>
</dbReference>